<dbReference type="GO" id="GO:0016740">
    <property type="term" value="F:transferase activity"/>
    <property type="evidence" value="ECO:0007669"/>
    <property type="project" value="UniProtKB-KW"/>
</dbReference>
<dbReference type="HOGENOM" id="CLU_051638_5_0_9"/>
<dbReference type="EMBL" id="CP007452">
    <property type="protein sequence ID" value="AHM57293.1"/>
    <property type="molecule type" value="Genomic_DNA"/>
</dbReference>
<dbReference type="STRING" id="1286171.EAL2_c20120"/>
<gene>
    <name evidence="1" type="ORF">EAL2_c20120</name>
</gene>
<keyword evidence="2" id="KW-1185">Reference proteome</keyword>
<dbReference type="PANTHER" id="PTHR43300:SF11">
    <property type="entry name" value="ACETYLTRANSFERASE RV3034C-RELATED"/>
    <property type="match status" value="1"/>
</dbReference>
<dbReference type="PANTHER" id="PTHR43300">
    <property type="entry name" value="ACETYLTRANSFERASE"/>
    <property type="match status" value="1"/>
</dbReference>
<reference evidence="1 2" key="1">
    <citation type="journal article" date="2014" name="Genome Announc.">
        <title>Complete Genome Sequence of Amino Acid-Utilizing Eubacterium acidaminophilum al-2 (DSM 3953).</title>
        <authorList>
            <person name="Poehlein A."/>
            <person name="Andreesen J.R."/>
            <person name="Daniel R."/>
        </authorList>
    </citation>
    <scope>NUCLEOTIDE SEQUENCE [LARGE SCALE GENOMIC DNA]</scope>
    <source>
        <strain evidence="1 2">DSM 3953</strain>
    </source>
</reference>
<dbReference type="SUPFAM" id="SSF51161">
    <property type="entry name" value="Trimeric LpxA-like enzymes"/>
    <property type="match status" value="1"/>
</dbReference>
<dbReference type="InterPro" id="IPR050179">
    <property type="entry name" value="Trans_hexapeptide_repeat"/>
</dbReference>
<dbReference type="RefSeq" id="WP_084481116.1">
    <property type="nucleotide sequence ID" value="NZ_CP007452.1"/>
</dbReference>
<proteinExistence type="predicted"/>
<evidence type="ECO:0000313" key="1">
    <source>
        <dbReference type="EMBL" id="AHM57293.1"/>
    </source>
</evidence>
<dbReference type="eggNOG" id="COG0110">
    <property type="taxonomic scope" value="Bacteria"/>
</dbReference>
<dbReference type="AlphaFoldDB" id="W8THI4"/>
<dbReference type="InterPro" id="IPR011004">
    <property type="entry name" value="Trimer_LpxA-like_sf"/>
</dbReference>
<dbReference type="OrthoDB" id="9801697at2"/>
<accession>W8THI4</accession>
<dbReference type="KEGG" id="eac:EAL2_c20120"/>
<dbReference type="Proteomes" id="UP000019591">
    <property type="component" value="Chromosome"/>
</dbReference>
<dbReference type="Pfam" id="PF00132">
    <property type="entry name" value="Hexapep"/>
    <property type="match status" value="1"/>
</dbReference>
<evidence type="ECO:0000313" key="2">
    <source>
        <dbReference type="Proteomes" id="UP000019591"/>
    </source>
</evidence>
<protein>
    <submittedName>
        <fullName evidence="1">Glycosyl transferase group 1</fullName>
    </submittedName>
</protein>
<dbReference type="CDD" id="cd03349">
    <property type="entry name" value="LbH_XAT"/>
    <property type="match status" value="1"/>
</dbReference>
<dbReference type="InterPro" id="IPR001451">
    <property type="entry name" value="Hexapep"/>
</dbReference>
<keyword evidence="1" id="KW-0808">Transferase</keyword>
<name>W8THI4_PEPAC</name>
<dbReference type="Gene3D" id="2.160.10.10">
    <property type="entry name" value="Hexapeptide repeat proteins"/>
    <property type="match status" value="1"/>
</dbReference>
<sequence>MLMTFLLYIISKFIKKMHIPAIKDSNIDKTAKICSGSQIEKTHIGKYSYIGNFCTVVNAEIGNFSSIADDCIIGGASHPVEWVSTSPVFHDGKNIMQKNFSVHEYNTSKKTIIGHDVWIGNKCLIKSGVKIENGAIIGMGSVLTKNVGRYEIWGGNPAKFIRKRLSDDLIEKLHETNWWDFSDAQISEYAETFLNVENFLKQVVKE</sequence>
<organism evidence="1 2">
    <name type="scientific">Peptoclostridium acidaminophilum DSM 3953</name>
    <dbReference type="NCBI Taxonomy" id="1286171"/>
    <lineage>
        <taxon>Bacteria</taxon>
        <taxon>Bacillati</taxon>
        <taxon>Bacillota</taxon>
        <taxon>Clostridia</taxon>
        <taxon>Peptostreptococcales</taxon>
        <taxon>Peptoclostridiaceae</taxon>
        <taxon>Peptoclostridium</taxon>
    </lineage>
</organism>